<feature type="chain" id="PRO_5046749064" evidence="1">
    <location>
        <begin position="19"/>
        <end position="345"/>
    </location>
</feature>
<evidence type="ECO:0000256" key="1">
    <source>
        <dbReference type="SAM" id="SignalP"/>
    </source>
</evidence>
<comment type="caution">
    <text evidence="2">The sequence shown here is derived from an EMBL/GenBank/DDBJ whole genome shotgun (WGS) entry which is preliminary data.</text>
</comment>
<proteinExistence type="predicted"/>
<feature type="signal peptide" evidence="1">
    <location>
        <begin position="1"/>
        <end position="18"/>
    </location>
</feature>
<dbReference type="RefSeq" id="WP_342690287.1">
    <property type="nucleotide sequence ID" value="NZ_JBCGDP010000001.1"/>
</dbReference>
<evidence type="ECO:0000313" key="3">
    <source>
        <dbReference type="Proteomes" id="UP001468798"/>
    </source>
</evidence>
<keyword evidence="3" id="KW-1185">Reference proteome</keyword>
<accession>A0ABU9NIK5</accession>
<evidence type="ECO:0000313" key="2">
    <source>
        <dbReference type="EMBL" id="MEM0575146.1"/>
    </source>
</evidence>
<reference evidence="2 3" key="1">
    <citation type="submission" date="2024-03" db="EMBL/GenBank/DDBJ databases">
        <title>Two novel species of the genus Flavobacterium exhibiting potentially degradation of complex polysaccharides.</title>
        <authorList>
            <person name="Lian X."/>
        </authorList>
    </citation>
    <scope>NUCLEOTIDE SEQUENCE [LARGE SCALE GENOMIC DNA]</scope>
    <source>
        <strain evidence="2 3">N6</strain>
    </source>
</reference>
<protein>
    <submittedName>
        <fullName evidence="2">Uncharacterized protein</fullName>
    </submittedName>
</protein>
<dbReference type="EMBL" id="JBCGDP010000001">
    <property type="protein sequence ID" value="MEM0575146.1"/>
    <property type="molecule type" value="Genomic_DNA"/>
</dbReference>
<keyword evidence="1" id="KW-0732">Signal</keyword>
<organism evidence="2 3">
    <name type="scientific">Flavobacterium polysaccharolyticum</name>
    <dbReference type="NCBI Taxonomy" id="3133148"/>
    <lineage>
        <taxon>Bacteria</taxon>
        <taxon>Pseudomonadati</taxon>
        <taxon>Bacteroidota</taxon>
        <taxon>Flavobacteriia</taxon>
        <taxon>Flavobacteriales</taxon>
        <taxon>Flavobacteriaceae</taxon>
        <taxon>Flavobacterium</taxon>
    </lineage>
</organism>
<name>A0ABU9NIK5_9FLAO</name>
<dbReference type="Proteomes" id="UP001468798">
    <property type="component" value="Unassembled WGS sequence"/>
</dbReference>
<sequence>MRKIILLCVLAIGMMADAQTVQTIAKPLKLNIVAAGTAADKHLVIGSDKVVKQVSDNSVKTVNGIEPVNGDVTLSVSPQVNSDWNATSGSGLILNKPSFRTINGQSIFGSTDLTISSGISIPHLESNNGDKTVWNNGKKDIESNTVYGEGTLRLNTTGINNTATGKNALYSNTTGDGNTANGKTSLYSNTEGGANTANGLDALHLNTTGNNNIGNGYAALYYNTTGSENVAIGGNAGSALGNHNMNTITNNSVFLGYYSRALANNQTNQIVIGHTAVGAGSNTVTIGNTSIVRTVISGVIQKRALDTAPTSATAPGTVGEIRFTATHVYWCIAPNTWIRAAGSTW</sequence>
<gene>
    <name evidence="2" type="ORF">WFZ86_01445</name>
</gene>